<dbReference type="EMBL" id="BGPR01001059">
    <property type="protein sequence ID" value="GBM44282.1"/>
    <property type="molecule type" value="Genomic_DNA"/>
</dbReference>
<reference evidence="1 2" key="1">
    <citation type="journal article" date="2019" name="Sci. Rep.">
        <title>Orb-weaving spider Araneus ventricosus genome elucidates the spidroin gene catalogue.</title>
        <authorList>
            <person name="Kono N."/>
            <person name="Nakamura H."/>
            <person name="Ohtoshi R."/>
            <person name="Moran D.A.P."/>
            <person name="Shinohara A."/>
            <person name="Yoshida Y."/>
            <person name="Fujiwara M."/>
            <person name="Mori M."/>
            <person name="Tomita M."/>
            <person name="Arakawa K."/>
        </authorList>
    </citation>
    <scope>NUCLEOTIDE SEQUENCE [LARGE SCALE GENOMIC DNA]</scope>
</reference>
<gene>
    <name evidence="1" type="ORF">AVEN_23337_1</name>
</gene>
<protein>
    <submittedName>
        <fullName evidence="1">Uncharacterized protein</fullName>
    </submittedName>
</protein>
<evidence type="ECO:0000313" key="2">
    <source>
        <dbReference type="Proteomes" id="UP000499080"/>
    </source>
</evidence>
<evidence type="ECO:0000313" key="1">
    <source>
        <dbReference type="EMBL" id="GBM44282.1"/>
    </source>
</evidence>
<name>A0A4Y2FRX3_ARAVE</name>
<accession>A0A4Y2FRX3</accession>
<dbReference type="Proteomes" id="UP000499080">
    <property type="component" value="Unassembled WGS sequence"/>
</dbReference>
<proteinExistence type="predicted"/>
<keyword evidence="2" id="KW-1185">Reference proteome</keyword>
<sequence>MHVFYQPKPRHIKTEPAKCRCVTCREIGLSDTVSGKQKYQIHENDTNQKYQVLGNSSGIRLIPLGYRLCRVRLRAADTKYQHDKKYQYDALIDTLDQFLVGMALRFRQFY</sequence>
<organism evidence="1 2">
    <name type="scientific">Araneus ventricosus</name>
    <name type="common">Orbweaver spider</name>
    <name type="synonym">Epeira ventricosa</name>
    <dbReference type="NCBI Taxonomy" id="182803"/>
    <lineage>
        <taxon>Eukaryota</taxon>
        <taxon>Metazoa</taxon>
        <taxon>Ecdysozoa</taxon>
        <taxon>Arthropoda</taxon>
        <taxon>Chelicerata</taxon>
        <taxon>Arachnida</taxon>
        <taxon>Araneae</taxon>
        <taxon>Araneomorphae</taxon>
        <taxon>Entelegynae</taxon>
        <taxon>Araneoidea</taxon>
        <taxon>Araneidae</taxon>
        <taxon>Araneus</taxon>
    </lineage>
</organism>
<comment type="caution">
    <text evidence="1">The sequence shown here is derived from an EMBL/GenBank/DDBJ whole genome shotgun (WGS) entry which is preliminary data.</text>
</comment>
<dbReference type="AlphaFoldDB" id="A0A4Y2FRX3"/>